<dbReference type="GO" id="GO:0005737">
    <property type="term" value="C:cytoplasm"/>
    <property type="evidence" value="ECO:0007669"/>
    <property type="project" value="TreeGrafter"/>
</dbReference>
<protein>
    <submittedName>
        <fullName evidence="3">Protein NEDD1</fullName>
    </submittedName>
</protein>
<keyword evidence="4" id="KW-1185">Reference proteome</keyword>
<feature type="region of interest" description="Disordered" evidence="2">
    <location>
        <begin position="1"/>
        <end position="29"/>
    </location>
</feature>
<dbReference type="PANTHER" id="PTHR44414:SF1">
    <property type="entry name" value="PROTEIN NEDD1"/>
    <property type="match status" value="1"/>
</dbReference>
<feature type="region of interest" description="Disordered" evidence="2">
    <location>
        <begin position="516"/>
        <end position="673"/>
    </location>
</feature>
<feature type="compositionally biased region" description="Polar residues" evidence="2">
    <location>
        <begin position="543"/>
        <end position="560"/>
    </location>
</feature>
<keyword evidence="1" id="KW-0175">Coiled coil</keyword>
<name>A0A9P3H8A7_9FUNG</name>
<reference evidence="3" key="1">
    <citation type="submission" date="2021-11" db="EMBL/GenBank/DDBJ databases">
        <authorList>
            <person name="Herlambang A."/>
            <person name="Guo Y."/>
            <person name="Takashima Y."/>
            <person name="Nishizawa T."/>
        </authorList>
    </citation>
    <scope>NUCLEOTIDE SEQUENCE</scope>
    <source>
        <strain evidence="3">E1425</strain>
    </source>
</reference>
<evidence type="ECO:0000313" key="4">
    <source>
        <dbReference type="Proteomes" id="UP000827284"/>
    </source>
</evidence>
<dbReference type="SUPFAM" id="SSF50978">
    <property type="entry name" value="WD40 repeat-like"/>
    <property type="match status" value="1"/>
</dbReference>
<dbReference type="SMART" id="SM00320">
    <property type="entry name" value="WD40"/>
    <property type="match status" value="4"/>
</dbReference>
<dbReference type="Gene3D" id="2.130.10.10">
    <property type="entry name" value="YVTN repeat-like/Quinoprotein amine dehydrogenase"/>
    <property type="match status" value="2"/>
</dbReference>
<dbReference type="AlphaFoldDB" id="A0A9P3H8A7"/>
<dbReference type="InterPro" id="IPR015943">
    <property type="entry name" value="WD40/YVTN_repeat-like_dom_sf"/>
</dbReference>
<dbReference type="GO" id="GO:0007020">
    <property type="term" value="P:microtubule nucleation"/>
    <property type="evidence" value="ECO:0007669"/>
    <property type="project" value="TreeGrafter"/>
</dbReference>
<dbReference type="InterPro" id="IPR001680">
    <property type="entry name" value="WD40_rpt"/>
</dbReference>
<gene>
    <name evidence="3" type="ORF">EMPS_04286</name>
</gene>
<comment type="caution">
    <text evidence="3">The sequence shown here is derived from an EMBL/GenBank/DDBJ whole genome shotgun (WGS) entry which is preliminary data.</text>
</comment>
<accession>A0A9P3H8A7</accession>
<evidence type="ECO:0000256" key="2">
    <source>
        <dbReference type="SAM" id="MobiDB-lite"/>
    </source>
</evidence>
<feature type="region of interest" description="Disordered" evidence="2">
    <location>
        <begin position="737"/>
        <end position="775"/>
    </location>
</feature>
<feature type="compositionally biased region" description="Polar residues" evidence="2">
    <location>
        <begin position="463"/>
        <end position="495"/>
    </location>
</feature>
<reference evidence="3" key="2">
    <citation type="journal article" date="2022" name="Microbiol. Resour. Announc.">
        <title>Whole-Genome Sequence of Entomortierella parvispora E1425, a Mucoromycotan Fungus Associated with Burkholderiaceae-Related Endosymbiotic Bacteria.</title>
        <authorList>
            <person name="Herlambang A."/>
            <person name="Guo Y."/>
            <person name="Takashima Y."/>
            <person name="Narisawa K."/>
            <person name="Ohta H."/>
            <person name="Nishizawa T."/>
        </authorList>
    </citation>
    <scope>NUCLEOTIDE SEQUENCE</scope>
    <source>
        <strain evidence="3">E1425</strain>
    </source>
</reference>
<feature type="compositionally biased region" description="Polar residues" evidence="2">
    <location>
        <begin position="757"/>
        <end position="769"/>
    </location>
</feature>
<feature type="region of interest" description="Disordered" evidence="2">
    <location>
        <begin position="403"/>
        <end position="495"/>
    </location>
</feature>
<dbReference type="GO" id="GO:0036064">
    <property type="term" value="C:ciliary basal body"/>
    <property type="evidence" value="ECO:0007669"/>
    <property type="project" value="TreeGrafter"/>
</dbReference>
<dbReference type="PANTHER" id="PTHR44414">
    <property type="entry name" value="PROTEIN NEDD1"/>
    <property type="match status" value="1"/>
</dbReference>
<dbReference type="GO" id="GO:0000278">
    <property type="term" value="P:mitotic cell cycle"/>
    <property type="evidence" value="ECO:0007669"/>
    <property type="project" value="TreeGrafter"/>
</dbReference>
<dbReference type="GO" id="GO:0043015">
    <property type="term" value="F:gamma-tubulin binding"/>
    <property type="evidence" value="ECO:0007669"/>
    <property type="project" value="TreeGrafter"/>
</dbReference>
<dbReference type="Proteomes" id="UP000827284">
    <property type="component" value="Unassembled WGS sequence"/>
</dbReference>
<feature type="compositionally biased region" description="Low complexity" evidence="2">
    <location>
        <begin position="591"/>
        <end position="608"/>
    </location>
</feature>
<dbReference type="EMBL" id="BQFW01000006">
    <property type="protein sequence ID" value="GJJ71929.1"/>
    <property type="molecule type" value="Genomic_DNA"/>
</dbReference>
<feature type="compositionally biased region" description="Polar residues" evidence="2">
    <location>
        <begin position="572"/>
        <end position="590"/>
    </location>
</feature>
<dbReference type="Pfam" id="PF00400">
    <property type="entry name" value="WD40"/>
    <property type="match status" value="1"/>
</dbReference>
<feature type="coiled-coil region" evidence="1">
    <location>
        <begin position="824"/>
        <end position="851"/>
    </location>
</feature>
<dbReference type="GO" id="GO:0000922">
    <property type="term" value="C:spindle pole"/>
    <property type="evidence" value="ECO:0007669"/>
    <property type="project" value="TreeGrafter"/>
</dbReference>
<feature type="compositionally biased region" description="Polar residues" evidence="2">
    <location>
        <begin position="422"/>
        <end position="455"/>
    </location>
</feature>
<dbReference type="GO" id="GO:0005814">
    <property type="term" value="C:centriole"/>
    <property type="evidence" value="ECO:0007669"/>
    <property type="project" value="TreeGrafter"/>
</dbReference>
<sequence length="852" mass="91349">MEPSQPPRLLGQRKRSYSTTAYSSQEEEAALGHTNMKAGVSSSSIGNGFSSSNAQPTCLLAAAVGPHVISYEFINTGSVLPTAAPAGAKQQPPIAVPGQYEGIQMSNELTGYTTASLKWSPDNSILAIETLDGRTLLHDNRGRFKESLITEAATTASRAGIHRCAMSWAPKPMRLYFANGPKVLTWDSTLKRVSETFETGSRICSLAINTDDILLAVGQNTGSLDVVNRSTGISQKMDKPNTLVMAKLEYSAFNKSILGGVGNDGVLRLWDSGSSGTSSIYHSFNTTHEGSISGMAFSPFNRYLICTTGMDKSYALYDVEKKNVVKTTVTDYSLTSVSFKNDGISMAFGTAEGKVLLYDLRSASKPITIVDTKIKSPVSAIHFQGKHASTGMRRHQTINGHALKRQNSEGSKPSILSKESPLISQSQPAMSTPLSILSTAGTTGTEEQSKYTKPTFTRPGPIKTSTNMPASSSHPALSRLSANSAKPTREIQSAGVSGRGFSEFFSVSKKPAISVDSDRAPLRPRRPTAPSSTVAPEIAAAPSANTVPAVTTRTHGSVPTTPKREGSGTQTGGSYPNSRTVSPFSFQVMQSRSPSGESSSSSSSVNTPPGSPGHAAAQSSQGESHRSHHHYQYPSASSLSRASPSQSSRAKRRKSLGTLLASGGAVSPAPTVLDPMADEKMEILKGQIVEKVRDVFLDHESLQGSKKHGSEPPHTSLSAQSIRAPPVKDLWMRIGLENPGEHDSATTSRSKSKPDTLGQSVLPATSSSLDVVPPPTSSFSSKILEGVIEGCLMDFRAGIRSDIQNMHLELLRQFQIQKMEIEGLLKEYTDLKDVREENERLIEENRRLRLNY</sequence>
<organism evidence="3 4">
    <name type="scientific">Entomortierella parvispora</name>
    <dbReference type="NCBI Taxonomy" id="205924"/>
    <lineage>
        <taxon>Eukaryota</taxon>
        <taxon>Fungi</taxon>
        <taxon>Fungi incertae sedis</taxon>
        <taxon>Mucoromycota</taxon>
        <taxon>Mortierellomycotina</taxon>
        <taxon>Mortierellomycetes</taxon>
        <taxon>Mortierellales</taxon>
        <taxon>Mortierellaceae</taxon>
        <taxon>Entomortierella</taxon>
    </lineage>
</organism>
<feature type="compositionally biased region" description="Low complexity" evidence="2">
    <location>
        <begin position="634"/>
        <end position="648"/>
    </location>
</feature>
<feature type="region of interest" description="Disordered" evidence="2">
    <location>
        <begin position="702"/>
        <end position="722"/>
    </location>
</feature>
<dbReference type="InterPro" id="IPR036322">
    <property type="entry name" value="WD40_repeat_dom_sf"/>
</dbReference>
<evidence type="ECO:0000256" key="1">
    <source>
        <dbReference type="SAM" id="Coils"/>
    </source>
</evidence>
<evidence type="ECO:0000313" key="3">
    <source>
        <dbReference type="EMBL" id="GJJ71929.1"/>
    </source>
</evidence>
<dbReference type="InterPro" id="IPR052818">
    <property type="entry name" value="NEDD1_Spindle_Assembly"/>
</dbReference>
<dbReference type="OrthoDB" id="1602884at2759"/>
<proteinExistence type="predicted"/>